<accession>A0ABR8XT23</accession>
<dbReference type="RefSeq" id="WP_191705548.1">
    <property type="nucleotide sequence ID" value="NZ_JACSPW010000038.1"/>
</dbReference>
<name>A0ABR8XT23_9BACL</name>
<evidence type="ECO:0008006" key="3">
    <source>
        <dbReference type="Google" id="ProtNLM"/>
    </source>
</evidence>
<dbReference type="Proteomes" id="UP000600565">
    <property type="component" value="Unassembled WGS sequence"/>
</dbReference>
<sequence>MTMLPSYIKEKIENFVDKSNEQFNNGCHQDSILLLEEAWNLIPEPKGIYSEESYHIVKDIIETYYVLNDFKKAKEWGEKIYLTGFARIDSGEKEYINGEIAFELGNLEIAKEFFSIANDKSEGRCFDSPNRVKYLKFFKSN</sequence>
<evidence type="ECO:0000313" key="2">
    <source>
        <dbReference type="Proteomes" id="UP000600565"/>
    </source>
</evidence>
<evidence type="ECO:0000313" key="1">
    <source>
        <dbReference type="EMBL" id="MBD8035072.1"/>
    </source>
</evidence>
<organism evidence="1 2">
    <name type="scientific">Solibacillus merdavium</name>
    <dbReference type="NCBI Taxonomy" id="2762218"/>
    <lineage>
        <taxon>Bacteria</taxon>
        <taxon>Bacillati</taxon>
        <taxon>Bacillota</taxon>
        <taxon>Bacilli</taxon>
        <taxon>Bacillales</taxon>
        <taxon>Caryophanaceae</taxon>
        <taxon>Solibacillus</taxon>
    </lineage>
</organism>
<dbReference type="EMBL" id="JACSPW010000038">
    <property type="protein sequence ID" value="MBD8035072.1"/>
    <property type="molecule type" value="Genomic_DNA"/>
</dbReference>
<proteinExistence type="predicted"/>
<comment type="caution">
    <text evidence="1">The sequence shown here is derived from an EMBL/GenBank/DDBJ whole genome shotgun (WGS) entry which is preliminary data.</text>
</comment>
<gene>
    <name evidence="1" type="ORF">H9632_18625</name>
</gene>
<protein>
    <recommendedName>
        <fullName evidence="3">Tetratricopeptide repeat protein</fullName>
    </recommendedName>
</protein>
<reference evidence="1 2" key="1">
    <citation type="submission" date="2020-08" db="EMBL/GenBank/DDBJ databases">
        <title>A Genomic Blueprint of the Chicken Gut Microbiome.</title>
        <authorList>
            <person name="Gilroy R."/>
            <person name="Ravi A."/>
            <person name="Getino M."/>
            <person name="Pursley I."/>
            <person name="Horton D.L."/>
            <person name="Alikhan N.-F."/>
            <person name="Baker D."/>
            <person name="Gharbi K."/>
            <person name="Hall N."/>
            <person name="Watson M."/>
            <person name="Adriaenssens E.M."/>
            <person name="Foster-Nyarko E."/>
            <person name="Jarju S."/>
            <person name="Secka A."/>
            <person name="Antonio M."/>
            <person name="Oren A."/>
            <person name="Chaudhuri R."/>
            <person name="La Ragione R.M."/>
            <person name="Hildebrand F."/>
            <person name="Pallen M.J."/>
        </authorList>
    </citation>
    <scope>NUCLEOTIDE SEQUENCE [LARGE SCALE GENOMIC DNA]</scope>
    <source>
        <strain evidence="1 2">Sa1YVA6</strain>
    </source>
</reference>
<keyword evidence="2" id="KW-1185">Reference proteome</keyword>